<dbReference type="InterPro" id="IPR005467">
    <property type="entry name" value="His_kinase_dom"/>
</dbReference>
<dbReference type="Pfam" id="PF03924">
    <property type="entry name" value="CHASE"/>
    <property type="match status" value="1"/>
</dbReference>
<dbReference type="AlphaFoldDB" id="A0A7X4GWP8"/>
<evidence type="ECO:0000256" key="7">
    <source>
        <dbReference type="ARBA" id="ARBA00023136"/>
    </source>
</evidence>
<keyword evidence="7 9" id="KW-0472">Membrane</keyword>
<dbReference type="SUPFAM" id="SSF55874">
    <property type="entry name" value="ATPase domain of HSP90 chaperone/DNA topoisomerase II/histidine kinase"/>
    <property type="match status" value="1"/>
</dbReference>
<feature type="domain" description="Histidine kinase" evidence="10">
    <location>
        <begin position="394"/>
        <end position="585"/>
    </location>
</feature>
<name>A0A7X4GWP8_9BURK</name>
<evidence type="ECO:0000256" key="8">
    <source>
        <dbReference type="SAM" id="MobiDB-lite"/>
    </source>
</evidence>
<organism evidence="12 13">
    <name type="scientific">Duganella margarita</name>
    <dbReference type="NCBI Taxonomy" id="2692170"/>
    <lineage>
        <taxon>Bacteria</taxon>
        <taxon>Pseudomonadati</taxon>
        <taxon>Pseudomonadota</taxon>
        <taxon>Betaproteobacteria</taxon>
        <taxon>Burkholderiales</taxon>
        <taxon>Oxalobacteraceae</taxon>
        <taxon>Telluria group</taxon>
        <taxon>Duganella</taxon>
    </lineage>
</organism>
<dbReference type="RefSeq" id="WP_161048881.1">
    <property type="nucleotide sequence ID" value="NZ_WWCR01000001.1"/>
</dbReference>
<dbReference type="GO" id="GO:0046983">
    <property type="term" value="F:protein dimerization activity"/>
    <property type="evidence" value="ECO:0007669"/>
    <property type="project" value="InterPro"/>
</dbReference>
<dbReference type="PROSITE" id="PS50109">
    <property type="entry name" value="HIS_KIN"/>
    <property type="match status" value="1"/>
</dbReference>
<gene>
    <name evidence="12" type="ORF">GTP56_02680</name>
</gene>
<evidence type="ECO:0000256" key="4">
    <source>
        <dbReference type="ARBA" id="ARBA00022777"/>
    </source>
</evidence>
<evidence type="ECO:0000313" key="13">
    <source>
        <dbReference type="Proteomes" id="UP000469734"/>
    </source>
</evidence>
<feature type="domain" description="CHASE" evidence="11">
    <location>
        <begin position="77"/>
        <end position="247"/>
    </location>
</feature>
<dbReference type="EMBL" id="WWCR01000001">
    <property type="protein sequence ID" value="MYM71100.1"/>
    <property type="molecule type" value="Genomic_DNA"/>
</dbReference>
<dbReference type="CDD" id="cd16917">
    <property type="entry name" value="HATPase_UhpB-NarQ-NarX-like"/>
    <property type="match status" value="1"/>
</dbReference>
<evidence type="ECO:0000259" key="10">
    <source>
        <dbReference type="PROSITE" id="PS50109"/>
    </source>
</evidence>
<evidence type="ECO:0000256" key="9">
    <source>
        <dbReference type="SAM" id="Phobius"/>
    </source>
</evidence>
<feature type="transmembrane region" description="Helical" evidence="9">
    <location>
        <begin position="15"/>
        <end position="34"/>
    </location>
</feature>
<proteinExistence type="predicted"/>
<dbReference type="Pfam" id="PF07730">
    <property type="entry name" value="HisKA_3"/>
    <property type="match status" value="1"/>
</dbReference>
<dbReference type="InterPro" id="IPR003594">
    <property type="entry name" value="HATPase_dom"/>
</dbReference>
<dbReference type="Gene3D" id="3.30.565.10">
    <property type="entry name" value="Histidine kinase-like ATPase, C-terminal domain"/>
    <property type="match status" value="1"/>
</dbReference>
<evidence type="ECO:0000256" key="2">
    <source>
        <dbReference type="ARBA" id="ARBA00022679"/>
    </source>
</evidence>
<feature type="region of interest" description="Disordered" evidence="8">
    <location>
        <begin position="586"/>
        <end position="609"/>
    </location>
</feature>
<reference evidence="12 13" key="1">
    <citation type="submission" date="2019-12" db="EMBL/GenBank/DDBJ databases">
        <title>Novel species isolated from a subtropical stream in China.</title>
        <authorList>
            <person name="Lu H."/>
        </authorList>
    </citation>
    <scope>NUCLEOTIDE SEQUENCE [LARGE SCALE GENOMIC DNA]</scope>
    <source>
        <strain evidence="12 13">FT134W</strain>
    </source>
</reference>
<keyword evidence="5 9" id="KW-1133">Transmembrane helix</keyword>
<sequence>MALAHKQLFPASRPVWWAGVLLSLGIGGLFYLAANRTIDYDASERFLHQAQNAQYNINSRLNAYTDVLRGTASFFHAAENVDRASFHRYVDGLHIASQFPALDNINYAQYVTDGARDAFQAADAGGQALGYPHRLAISPGQRRPEYWVLTMIAPLAEFREKIGRDIGWRGPVAQALRHGRDTGDLSASGLPIDSLHQPQGAGLALRLPVYRSGAPLQTLEQRRAAYIGSVGIGFSVPRLVQAALEQMQVRATRLVLVDSGGGAPPRQPAQLFDSNPGGSPPRASDLFSVVLPIDFHHRHWTAHFSAPKAAWYSRFDTWLPWLAMLCGFTGSLLFSLLFHTLSSSRMRAVKMAKEMTRELRTSQARLQQSHHKLRRLAAHADHIKEEERKRIAREIHDDLGQNLLVLRIDVDLLTTRTRHRHPRLHARAQRMLSQIDSSIKSVRHIINDLRPTVLDLGLNAAVEWQIAQFRARSGMVCELIDHGTEIRVDDQRATAFFRVLQESLSNILQHAHASLVRVELLQAGGMLSMTISDNGIGMRDSSRNKVGSFGLVGIEERISLLGGTCSISGTPSGGTTVAIAVPVSDAGTRVAPPPPSPAMPPVTPRDMAL</sequence>
<dbReference type="PANTHER" id="PTHR24421:SF59">
    <property type="entry name" value="OXYGEN SENSOR HISTIDINE KINASE NREB"/>
    <property type="match status" value="1"/>
</dbReference>
<comment type="caution">
    <text evidence="12">The sequence shown here is derived from an EMBL/GenBank/DDBJ whole genome shotgun (WGS) entry which is preliminary data.</text>
</comment>
<comment type="subcellular location">
    <subcellularLocation>
        <location evidence="1">Membrane</location>
    </subcellularLocation>
</comment>
<dbReference type="Proteomes" id="UP000469734">
    <property type="component" value="Unassembled WGS sequence"/>
</dbReference>
<evidence type="ECO:0000259" key="11">
    <source>
        <dbReference type="PROSITE" id="PS50839"/>
    </source>
</evidence>
<feature type="compositionally biased region" description="Pro residues" evidence="8">
    <location>
        <begin position="591"/>
        <end position="603"/>
    </location>
</feature>
<dbReference type="InterPro" id="IPR011712">
    <property type="entry name" value="Sig_transdc_His_kin_sub3_dim/P"/>
</dbReference>
<dbReference type="GO" id="GO:0000155">
    <property type="term" value="F:phosphorelay sensor kinase activity"/>
    <property type="evidence" value="ECO:0007669"/>
    <property type="project" value="InterPro"/>
</dbReference>
<protein>
    <submittedName>
        <fullName evidence="12">Histidine kinase</fullName>
    </submittedName>
</protein>
<dbReference type="PANTHER" id="PTHR24421">
    <property type="entry name" value="NITRATE/NITRITE SENSOR PROTEIN NARX-RELATED"/>
    <property type="match status" value="1"/>
</dbReference>
<dbReference type="InterPro" id="IPR036890">
    <property type="entry name" value="HATPase_C_sf"/>
</dbReference>
<dbReference type="Gene3D" id="1.20.5.1930">
    <property type="match status" value="1"/>
</dbReference>
<dbReference type="Pfam" id="PF02518">
    <property type="entry name" value="HATPase_c"/>
    <property type="match status" value="1"/>
</dbReference>
<dbReference type="InterPro" id="IPR050482">
    <property type="entry name" value="Sensor_HK_TwoCompSys"/>
</dbReference>
<dbReference type="GO" id="GO:0016020">
    <property type="term" value="C:membrane"/>
    <property type="evidence" value="ECO:0007669"/>
    <property type="project" value="UniProtKB-SubCell"/>
</dbReference>
<keyword evidence="2" id="KW-0808">Transferase</keyword>
<dbReference type="SMART" id="SM00387">
    <property type="entry name" value="HATPase_c"/>
    <property type="match status" value="1"/>
</dbReference>
<dbReference type="Gene3D" id="3.30.450.350">
    <property type="entry name" value="CHASE domain"/>
    <property type="match status" value="1"/>
</dbReference>
<evidence type="ECO:0000256" key="5">
    <source>
        <dbReference type="ARBA" id="ARBA00022989"/>
    </source>
</evidence>
<evidence type="ECO:0000256" key="1">
    <source>
        <dbReference type="ARBA" id="ARBA00004370"/>
    </source>
</evidence>
<keyword evidence="3 9" id="KW-0812">Transmembrane</keyword>
<evidence type="ECO:0000313" key="12">
    <source>
        <dbReference type="EMBL" id="MYM71100.1"/>
    </source>
</evidence>
<dbReference type="InterPro" id="IPR006189">
    <property type="entry name" value="CHASE_dom"/>
</dbReference>
<dbReference type="PROSITE" id="PS50839">
    <property type="entry name" value="CHASE"/>
    <property type="match status" value="1"/>
</dbReference>
<feature type="transmembrane region" description="Helical" evidence="9">
    <location>
        <begin position="318"/>
        <end position="341"/>
    </location>
</feature>
<keyword evidence="6" id="KW-0902">Two-component regulatory system</keyword>
<dbReference type="InterPro" id="IPR042240">
    <property type="entry name" value="CHASE_sf"/>
</dbReference>
<keyword evidence="4 12" id="KW-0418">Kinase</keyword>
<accession>A0A7X4GWP8</accession>
<evidence type="ECO:0000256" key="6">
    <source>
        <dbReference type="ARBA" id="ARBA00023012"/>
    </source>
</evidence>
<dbReference type="SMART" id="SM01079">
    <property type="entry name" value="CHASE"/>
    <property type="match status" value="1"/>
</dbReference>
<evidence type="ECO:0000256" key="3">
    <source>
        <dbReference type="ARBA" id="ARBA00022692"/>
    </source>
</evidence>